<keyword evidence="7" id="KW-1185">Reference proteome</keyword>
<feature type="transmembrane region" description="Helical" evidence="4">
    <location>
        <begin position="270"/>
        <end position="286"/>
    </location>
</feature>
<keyword evidence="1 4" id="KW-0812">Transmembrane</keyword>
<feature type="transmembrane region" description="Helical" evidence="4">
    <location>
        <begin position="130"/>
        <end position="153"/>
    </location>
</feature>
<name>A0A1G5C0H5_9PAST</name>
<dbReference type="InterPro" id="IPR036259">
    <property type="entry name" value="MFS_trans_sf"/>
</dbReference>
<dbReference type="PANTHER" id="PTHR43129">
    <property type="entry name" value="FOSMIDOMYCIN RESISTANCE PROTEIN"/>
    <property type="match status" value="1"/>
</dbReference>
<feature type="transmembrane region" description="Helical" evidence="4">
    <location>
        <begin position="159"/>
        <end position="177"/>
    </location>
</feature>
<feature type="transmembrane region" description="Helical" evidence="4">
    <location>
        <begin position="242"/>
        <end position="261"/>
    </location>
</feature>
<feature type="transmembrane region" description="Helical" evidence="4">
    <location>
        <begin position="326"/>
        <end position="349"/>
    </location>
</feature>
<keyword evidence="2 4" id="KW-1133">Transmembrane helix</keyword>
<dbReference type="CDD" id="cd17478">
    <property type="entry name" value="MFS_FsR"/>
    <property type="match status" value="1"/>
</dbReference>
<keyword evidence="3 4" id="KW-0472">Membrane</keyword>
<evidence type="ECO:0000256" key="2">
    <source>
        <dbReference type="ARBA" id="ARBA00022989"/>
    </source>
</evidence>
<feature type="transmembrane region" description="Helical" evidence="4">
    <location>
        <begin position="207"/>
        <end position="230"/>
    </location>
</feature>
<evidence type="ECO:0000313" key="7">
    <source>
        <dbReference type="Proteomes" id="UP000199588"/>
    </source>
</evidence>
<dbReference type="EMBL" id="FMUQ01000006">
    <property type="protein sequence ID" value="SCX95881.1"/>
    <property type="molecule type" value="Genomic_DNA"/>
</dbReference>
<evidence type="ECO:0000256" key="4">
    <source>
        <dbReference type="SAM" id="Phobius"/>
    </source>
</evidence>
<reference evidence="6 7" key="1">
    <citation type="submission" date="2016-10" db="EMBL/GenBank/DDBJ databases">
        <authorList>
            <person name="Varghese N."/>
            <person name="Submissions S."/>
        </authorList>
    </citation>
    <scope>NUCLEOTIDE SEQUENCE [LARGE SCALE GENOMIC DNA]</scope>
    <source>
        <strain evidence="6 7">DSM 22022</strain>
    </source>
</reference>
<dbReference type="Proteomes" id="UP000199588">
    <property type="component" value="Unassembled WGS sequence"/>
</dbReference>
<evidence type="ECO:0000256" key="1">
    <source>
        <dbReference type="ARBA" id="ARBA00022692"/>
    </source>
</evidence>
<proteinExistence type="predicted"/>
<accession>A0A1G5C0H5</accession>
<dbReference type="PANTHER" id="PTHR43129:SF1">
    <property type="entry name" value="FOSMIDOMYCIN RESISTANCE PROTEIN"/>
    <property type="match status" value="1"/>
</dbReference>
<comment type="caution">
    <text evidence="6">The sequence shown here is derived from an EMBL/GenBank/DDBJ whole genome shotgun (WGS) entry which is preliminary data.</text>
</comment>
<evidence type="ECO:0000313" key="6">
    <source>
        <dbReference type="EMBL" id="SCX95881.1"/>
    </source>
</evidence>
<feature type="transmembrane region" description="Helical" evidence="4">
    <location>
        <begin position="355"/>
        <end position="376"/>
    </location>
</feature>
<organism evidence="6 7">
    <name type="scientific">Basfia succiniciproducens</name>
    <dbReference type="NCBI Taxonomy" id="653940"/>
    <lineage>
        <taxon>Bacteria</taxon>
        <taxon>Pseudomonadati</taxon>
        <taxon>Pseudomonadota</taxon>
        <taxon>Gammaproteobacteria</taxon>
        <taxon>Pasteurellales</taxon>
        <taxon>Pasteurellaceae</taxon>
        <taxon>Basfia</taxon>
    </lineage>
</organism>
<evidence type="ECO:0000256" key="3">
    <source>
        <dbReference type="ARBA" id="ARBA00023136"/>
    </source>
</evidence>
<evidence type="ECO:0000259" key="5">
    <source>
        <dbReference type="PROSITE" id="PS50850"/>
    </source>
</evidence>
<sequence length="387" mass="42070">MQNKFAVYLAAIGHLVTDMAQGALPALLPLFIKNYGLTYQEAGGLIFANTVLASIAQPFFGYLADKRSMPWLIPLGMMLSGCCIAAMGFVHSYPGLFFFAMIAGIGSALFHPEGARLVNRMSGGKKGKAMGIFAVGGNAGFAIGPMFAGLAYLFGAQTLSIFALINTIIALIIFLQLPKLTVENVVNKAKNTASTTLQNDWRSFAKLSVIIFVRATNFTVLNAFIPIYWIHILHQQETDANFTLTIFLSMGVAITFIGGLLSDRLGYVRIIRYAYLIFLPTILIFTQSENLWLSFIFLIPLGLGVFTQYSPIVVLGQTYLAKSVGFAAGITLGLGITMGGIFSPIVGWIADHYGLQIALQTLSVLSLLGLIFSYRLKITDTEKPEKK</sequence>
<feature type="transmembrane region" description="Helical" evidence="4">
    <location>
        <begin position="96"/>
        <end position="118"/>
    </location>
</feature>
<gene>
    <name evidence="6" type="ORF">SAMN02910354_00959</name>
</gene>
<dbReference type="PROSITE" id="PS50850">
    <property type="entry name" value="MFS"/>
    <property type="match status" value="1"/>
</dbReference>
<feature type="transmembrane region" description="Helical" evidence="4">
    <location>
        <begin position="71"/>
        <end position="90"/>
    </location>
</feature>
<feature type="transmembrane region" description="Helical" evidence="4">
    <location>
        <begin position="292"/>
        <end position="314"/>
    </location>
</feature>
<dbReference type="InterPro" id="IPR020846">
    <property type="entry name" value="MFS_dom"/>
</dbReference>
<dbReference type="Pfam" id="PF07690">
    <property type="entry name" value="MFS_1"/>
    <property type="match status" value="2"/>
</dbReference>
<dbReference type="InterPro" id="IPR011701">
    <property type="entry name" value="MFS"/>
</dbReference>
<dbReference type="SUPFAM" id="SSF103473">
    <property type="entry name" value="MFS general substrate transporter"/>
    <property type="match status" value="1"/>
</dbReference>
<feature type="domain" description="Major facilitator superfamily (MFS) profile" evidence="5">
    <location>
        <begin position="6"/>
        <end position="381"/>
    </location>
</feature>
<feature type="transmembrane region" description="Helical" evidence="4">
    <location>
        <begin position="46"/>
        <end position="64"/>
    </location>
</feature>
<dbReference type="Gene3D" id="1.20.1250.20">
    <property type="entry name" value="MFS general substrate transporter like domains"/>
    <property type="match status" value="2"/>
</dbReference>
<protein>
    <submittedName>
        <fullName evidence="6">MFS transporter, FSR family, fosmidomycin resistance protein</fullName>
    </submittedName>
</protein>
<dbReference type="RefSeq" id="WP_090654728.1">
    <property type="nucleotide sequence ID" value="NZ_CP015031.1"/>
</dbReference>